<name>A0A820RSH2_9BILA</name>
<evidence type="ECO:0000313" key="3">
    <source>
        <dbReference type="EMBL" id="CAF4439432.1"/>
    </source>
</evidence>
<gene>
    <name evidence="3" type="ORF">HFQ381_LOCUS23003</name>
    <name evidence="2" type="ORF">LUA448_LOCUS11830</name>
</gene>
<evidence type="ECO:0000313" key="4">
    <source>
        <dbReference type="Proteomes" id="UP000663851"/>
    </source>
</evidence>
<organism evidence="3 4">
    <name type="scientific">Rotaria socialis</name>
    <dbReference type="NCBI Taxonomy" id="392032"/>
    <lineage>
        <taxon>Eukaryota</taxon>
        <taxon>Metazoa</taxon>
        <taxon>Spiralia</taxon>
        <taxon>Gnathifera</taxon>
        <taxon>Rotifera</taxon>
        <taxon>Eurotatoria</taxon>
        <taxon>Bdelloidea</taxon>
        <taxon>Philodinida</taxon>
        <taxon>Philodinidae</taxon>
        <taxon>Rotaria</taxon>
    </lineage>
</organism>
<dbReference type="Pfam" id="PF20448">
    <property type="entry name" value="DUF6705"/>
    <property type="match status" value="1"/>
</dbReference>
<proteinExistence type="predicted"/>
<sequence>MAQLVSCQTPILPLGTYEDIPNGAYLKDLDNILLPYVGTWEGVLNNKKYTFVLTKFTQHYSNYNLYFEDELRGNFKVTDLATNTVIYDNTATTTYDNQRIFYTYPDVPRGLIQLFFRDTIANCSNSFSFYLRNINGHPDQLTYCYFKYGSWGNGVYRDCPNYTDRSQIPVYLPQQDFVLTKL</sequence>
<dbReference type="AlphaFoldDB" id="A0A820RSH2"/>
<dbReference type="Proteomes" id="UP000663833">
    <property type="component" value="Unassembled WGS sequence"/>
</dbReference>
<comment type="caution">
    <text evidence="3">The sequence shown here is derived from an EMBL/GenBank/DDBJ whole genome shotgun (WGS) entry which is preliminary data.</text>
</comment>
<evidence type="ECO:0000259" key="1">
    <source>
        <dbReference type="Pfam" id="PF20448"/>
    </source>
</evidence>
<reference evidence="3" key="1">
    <citation type="submission" date="2021-02" db="EMBL/GenBank/DDBJ databases">
        <authorList>
            <person name="Nowell W R."/>
        </authorList>
    </citation>
    <scope>NUCLEOTIDE SEQUENCE</scope>
</reference>
<accession>A0A820RSH2</accession>
<dbReference type="InterPro" id="IPR046551">
    <property type="entry name" value="DUF6705"/>
</dbReference>
<dbReference type="EMBL" id="CAJOBO010002236">
    <property type="protein sequence ID" value="CAF4439432.1"/>
    <property type="molecule type" value="Genomic_DNA"/>
</dbReference>
<dbReference type="Proteomes" id="UP000663851">
    <property type="component" value="Unassembled WGS sequence"/>
</dbReference>
<feature type="domain" description="DUF6705" evidence="1">
    <location>
        <begin position="19"/>
        <end position="97"/>
    </location>
</feature>
<protein>
    <recommendedName>
        <fullName evidence="1">DUF6705 domain-containing protein</fullName>
    </recommendedName>
</protein>
<dbReference type="EMBL" id="CAJNYD010001434">
    <property type="protein sequence ID" value="CAF3337583.1"/>
    <property type="molecule type" value="Genomic_DNA"/>
</dbReference>
<evidence type="ECO:0000313" key="2">
    <source>
        <dbReference type="EMBL" id="CAF3337583.1"/>
    </source>
</evidence>